<name>A0A6G1EE04_9ORYZ</name>
<keyword evidence="2" id="KW-1185">Reference proteome</keyword>
<organism evidence="1 2">
    <name type="scientific">Oryza meyeriana var. granulata</name>
    <dbReference type="NCBI Taxonomy" id="110450"/>
    <lineage>
        <taxon>Eukaryota</taxon>
        <taxon>Viridiplantae</taxon>
        <taxon>Streptophyta</taxon>
        <taxon>Embryophyta</taxon>
        <taxon>Tracheophyta</taxon>
        <taxon>Spermatophyta</taxon>
        <taxon>Magnoliopsida</taxon>
        <taxon>Liliopsida</taxon>
        <taxon>Poales</taxon>
        <taxon>Poaceae</taxon>
        <taxon>BOP clade</taxon>
        <taxon>Oryzoideae</taxon>
        <taxon>Oryzeae</taxon>
        <taxon>Oryzinae</taxon>
        <taxon>Oryza</taxon>
        <taxon>Oryza meyeriana</taxon>
    </lineage>
</organism>
<proteinExistence type="predicted"/>
<protein>
    <submittedName>
        <fullName evidence="1">Uncharacterized protein</fullName>
    </submittedName>
</protein>
<evidence type="ECO:0000313" key="1">
    <source>
        <dbReference type="EMBL" id="KAF0922664.1"/>
    </source>
</evidence>
<gene>
    <name evidence="1" type="ORF">E2562_001062</name>
</gene>
<dbReference type="EMBL" id="SPHZ02000003">
    <property type="protein sequence ID" value="KAF0922664.1"/>
    <property type="molecule type" value="Genomic_DNA"/>
</dbReference>
<dbReference type="Proteomes" id="UP000479710">
    <property type="component" value="Unassembled WGS sequence"/>
</dbReference>
<sequence length="174" mass="18819">MRRGLRIDGRVDGRGEGEAPVQRCRVLIVAATEDELDAHEDGECRMHQRGDDGVEGAALEGGLLEVLHLLLLGEYQLLLLFRHRDLAHRQATVMASASASTALEELPESVLGLGQFLHGSPERGGGGDLLVHLVFPRVHLLPCGHPLVRVAASVGKLREGVPELAEERIRAVRG</sequence>
<accession>A0A6G1EE04</accession>
<dbReference type="AlphaFoldDB" id="A0A6G1EE04"/>
<evidence type="ECO:0000313" key="2">
    <source>
        <dbReference type="Proteomes" id="UP000479710"/>
    </source>
</evidence>
<comment type="caution">
    <text evidence="1">The sequence shown here is derived from an EMBL/GenBank/DDBJ whole genome shotgun (WGS) entry which is preliminary data.</text>
</comment>
<reference evidence="1 2" key="1">
    <citation type="submission" date="2019-11" db="EMBL/GenBank/DDBJ databases">
        <title>Whole genome sequence of Oryza granulata.</title>
        <authorList>
            <person name="Li W."/>
        </authorList>
    </citation>
    <scope>NUCLEOTIDE SEQUENCE [LARGE SCALE GENOMIC DNA]</scope>
    <source>
        <strain evidence="2">cv. Menghai</strain>
        <tissue evidence="1">Leaf</tissue>
    </source>
</reference>